<evidence type="ECO:0000259" key="3">
    <source>
        <dbReference type="PROSITE" id="PS50048"/>
    </source>
</evidence>
<keyword evidence="5" id="KW-1185">Reference proteome</keyword>
<feature type="compositionally biased region" description="Pro residues" evidence="2">
    <location>
        <begin position="98"/>
        <end position="115"/>
    </location>
</feature>
<feature type="compositionally biased region" description="Pro residues" evidence="2">
    <location>
        <begin position="130"/>
        <end position="170"/>
    </location>
</feature>
<feature type="compositionally biased region" description="Low complexity" evidence="2">
    <location>
        <begin position="598"/>
        <end position="611"/>
    </location>
</feature>
<dbReference type="EMBL" id="JAESVG020000003">
    <property type="protein sequence ID" value="KAG8629541.1"/>
    <property type="molecule type" value="Genomic_DNA"/>
</dbReference>
<dbReference type="InterPro" id="IPR036864">
    <property type="entry name" value="Zn2-C6_fun-type_DNA-bd_sf"/>
</dbReference>
<feature type="compositionally biased region" description="Basic and acidic residues" evidence="2">
    <location>
        <begin position="73"/>
        <end position="83"/>
    </location>
</feature>
<evidence type="ECO:0000256" key="2">
    <source>
        <dbReference type="SAM" id="MobiDB-lite"/>
    </source>
</evidence>
<dbReference type="PANTHER" id="PTHR47785:SF4">
    <property type="entry name" value="ZN(II)2CYS6 TRANSCRIPTION FACTOR (EUROFUNG)"/>
    <property type="match status" value="1"/>
</dbReference>
<dbReference type="InterPro" id="IPR001138">
    <property type="entry name" value="Zn2Cys6_DnaBD"/>
</dbReference>
<name>A0A8K0L871_9PEZI</name>
<feature type="compositionally biased region" description="Basic and acidic residues" evidence="2">
    <location>
        <begin position="1"/>
        <end position="13"/>
    </location>
</feature>
<dbReference type="GO" id="GO:0000981">
    <property type="term" value="F:DNA-binding transcription factor activity, RNA polymerase II-specific"/>
    <property type="evidence" value="ECO:0007669"/>
    <property type="project" value="InterPro"/>
</dbReference>
<feature type="region of interest" description="Disordered" evidence="2">
    <location>
        <begin position="508"/>
        <end position="537"/>
    </location>
</feature>
<keyword evidence="1" id="KW-0539">Nucleus</keyword>
<accession>A0A8K0L871</accession>
<reference evidence="4" key="1">
    <citation type="submission" date="2021-07" db="EMBL/GenBank/DDBJ databases">
        <title>Elsinoe batatas strain:CRI-CJ2 Genome sequencing and assembly.</title>
        <authorList>
            <person name="Huang L."/>
        </authorList>
    </citation>
    <scope>NUCLEOTIDE SEQUENCE</scope>
    <source>
        <strain evidence="4">CRI-CJ2</strain>
    </source>
</reference>
<dbReference type="PROSITE" id="PS00463">
    <property type="entry name" value="ZN2_CY6_FUNGAL_1"/>
    <property type="match status" value="1"/>
</dbReference>
<dbReference type="AlphaFoldDB" id="A0A8K0L871"/>
<gene>
    <name evidence="4" type="ORF">KVT40_003406</name>
</gene>
<protein>
    <recommendedName>
        <fullName evidence="3">Zn(2)-C6 fungal-type domain-containing protein</fullName>
    </recommendedName>
</protein>
<dbReference type="Gene3D" id="4.10.240.10">
    <property type="entry name" value="Zn(2)-C6 fungal-type DNA-binding domain"/>
    <property type="match status" value="1"/>
</dbReference>
<evidence type="ECO:0000256" key="1">
    <source>
        <dbReference type="ARBA" id="ARBA00023242"/>
    </source>
</evidence>
<organism evidence="4 5">
    <name type="scientific">Elsinoe batatas</name>
    <dbReference type="NCBI Taxonomy" id="2601811"/>
    <lineage>
        <taxon>Eukaryota</taxon>
        <taxon>Fungi</taxon>
        <taxon>Dikarya</taxon>
        <taxon>Ascomycota</taxon>
        <taxon>Pezizomycotina</taxon>
        <taxon>Dothideomycetes</taxon>
        <taxon>Dothideomycetidae</taxon>
        <taxon>Myriangiales</taxon>
        <taxon>Elsinoaceae</taxon>
        <taxon>Elsinoe</taxon>
    </lineage>
</organism>
<evidence type="ECO:0000313" key="5">
    <source>
        <dbReference type="Proteomes" id="UP000809789"/>
    </source>
</evidence>
<dbReference type="OrthoDB" id="5244761at2759"/>
<dbReference type="PANTHER" id="PTHR47785">
    <property type="entry name" value="ZN(II)2CYS6 TRANSCRIPTION FACTOR (EUROFUNG)-RELATED-RELATED"/>
    <property type="match status" value="1"/>
</dbReference>
<sequence length="1069" mass="118864">MDHHISRPADQHPRSLPSISTLNPPSRQSPTQPSPNHPQPPHSHYPPPGPAHPYHHPSAYGPPQSHYVPPSARPERAPEHGHAGEGSGHATPVNRQPPEYPGHPPQRTPSTPSQPPSSASMRPLSERPNEGPPHAPPPPSYHHEGPPPPQGPPPPGYYHPHPPQHVPPPHAEAGAAPPHHMVEQGHYGMQHPPHYAPVMYAPYGPPAQPGKKKSNRASQACDRCRERKSKCDEQHPCATCHEQGVECKYRESQTTKGMDKGAPPQLLNTIHDIVEQLPDTGKEILDKLSRLEELFSAQAASRELSREPKREEIPRRDTPTAEAMSRVPSSAQAQSLHREASSHGAWHEVNPAVKSEIEETDEVPDFDDHTTAAHKLLYLWPSINKLFDWKDRGKLKYNYVVNGEARGWLRLDGAGETQKPTELGAFDSDTEIEGTSPPDLWDGATELPLDPKGVYVSEPARLDLKEETVRRLLGSYCEHIHILHPFLDMPTLLKFLPTFIKRHASPDARTAMHSPLQGVNGDNSRSKKRGRDGQLIADSPAIPTLRMSNERSLPVAITYLVLALGKICEYQGMVPGPLADDPHVISMPPPSNVLYSGSPPATSRPSPASTTVSYNASTPSSVDARAAGQSPQSMYDSPGPGMSRRIRNNHEHIPGLKYYREACAILGLFSDSNELAAAQAKLLAGLYKGQLGRVQESWSWILDACRICRYQLRMNNLDKGVGSQHPRRYAIGSKKDIFENTLLVVCWSALQLESDILAELDYPHSGLAALQSSIPLPRKALATLDGYSNFSRALEFYHKQLFLRSRLNEMHAEIYGRNMPSLPPEKLADLMHLNLSTLEGFRGAHRWEDSEGPASDILEVRLRAKYYGAQYIHLRPYLDYVLHAMNSDYTSGKPGDMARDAYDRPRKNESLYFAAIATMGRDTVIERSRRCVQSAIRSTIAFDGLKGRLIVTNIVGTSHAQFSNMLVLAACYKSGIDFLVELISEQELKRLFERTVRFLANLRYCSPTANQDIQYLQTIHRRLFNRSVPVPPAPPAGSLMPVDEDWRGQQSFYFSSGYVSQNQSFESNM</sequence>
<feature type="domain" description="Zn(2)-C6 fungal-type" evidence="3">
    <location>
        <begin position="220"/>
        <end position="249"/>
    </location>
</feature>
<feature type="region of interest" description="Disordered" evidence="2">
    <location>
        <begin position="1"/>
        <end position="222"/>
    </location>
</feature>
<dbReference type="CDD" id="cd00067">
    <property type="entry name" value="GAL4"/>
    <property type="match status" value="1"/>
</dbReference>
<feature type="compositionally biased region" description="Basic and acidic residues" evidence="2">
    <location>
        <begin position="303"/>
        <end position="319"/>
    </location>
</feature>
<feature type="compositionally biased region" description="Polar residues" evidence="2">
    <location>
        <begin position="612"/>
        <end position="621"/>
    </location>
</feature>
<dbReference type="GO" id="GO:0008270">
    <property type="term" value="F:zinc ion binding"/>
    <property type="evidence" value="ECO:0007669"/>
    <property type="project" value="InterPro"/>
</dbReference>
<proteinExistence type="predicted"/>
<comment type="caution">
    <text evidence="4">The sequence shown here is derived from an EMBL/GenBank/DDBJ whole genome shotgun (WGS) entry which is preliminary data.</text>
</comment>
<feature type="compositionally biased region" description="Pro residues" evidence="2">
    <location>
        <begin position="32"/>
        <end position="51"/>
    </location>
</feature>
<dbReference type="SUPFAM" id="SSF57701">
    <property type="entry name" value="Zn2/Cys6 DNA-binding domain"/>
    <property type="match status" value="1"/>
</dbReference>
<dbReference type="Proteomes" id="UP000809789">
    <property type="component" value="Unassembled WGS sequence"/>
</dbReference>
<feature type="region of interest" description="Disordered" evidence="2">
    <location>
        <begin position="595"/>
        <end position="647"/>
    </location>
</feature>
<dbReference type="PROSITE" id="PS50048">
    <property type="entry name" value="ZN2_CY6_FUNGAL_2"/>
    <property type="match status" value="1"/>
</dbReference>
<dbReference type="Pfam" id="PF00172">
    <property type="entry name" value="Zn_clus"/>
    <property type="match status" value="1"/>
</dbReference>
<feature type="region of interest" description="Disordered" evidence="2">
    <location>
        <begin position="299"/>
        <end position="349"/>
    </location>
</feature>
<dbReference type="InterPro" id="IPR053181">
    <property type="entry name" value="EcdB-like_regulator"/>
</dbReference>
<evidence type="ECO:0000313" key="4">
    <source>
        <dbReference type="EMBL" id="KAG8629541.1"/>
    </source>
</evidence>
<dbReference type="SMART" id="SM00066">
    <property type="entry name" value="GAL4"/>
    <property type="match status" value="1"/>
</dbReference>